<evidence type="ECO:0000256" key="2">
    <source>
        <dbReference type="SAM" id="MobiDB-lite"/>
    </source>
</evidence>
<dbReference type="EMBL" id="LR796484">
    <property type="protein sequence ID" value="CAB4147748.1"/>
    <property type="molecule type" value="Genomic_DNA"/>
</dbReference>
<reference evidence="4" key="1">
    <citation type="submission" date="2020-04" db="EMBL/GenBank/DDBJ databases">
        <authorList>
            <person name="Chiriac C."/>
            <person name="Salcher M."/>
            <person name="Ghai R."/>
            <person name="Kavagutti S V."/>
        </authorList>
    </citation>
    <scope>NUCLEOTIDE SEQUENCE</scope>
</reference>
<dbReference type="EMBL" id="LR796666">
    <property type="protein sequence ID" value="CAB4158254.1"/>
    <property type="molecule type" value="Genomic_DNA"/>
</dbReference>
<feature type="compositionally biased region" description="Polar residues" evidence="2">
    <location>
        <begin position="123"/>
        <end position="143"/>
    </location>
</feature>
<accession>A0A6J5MM88</accession>
<feature type="region of interest" description="Disordered" evidence="2">
    <location>
        <begin position="123"/>
        <end position="148"/>
    </location>
</feature>
<dbReference type="InterPro" id="IPR007921">
    <property type="entry name" value="CHAP_dom"/>
</dbReference>
<proteinExistence type="predicted"/>
<dbReference type="SUPFAM" id="SSF54001">
    <property type="entry name" value="Cysteine proteinases"/>
    <property type="match status" value="1"/>
</dbReference>
<evidence type="ECO:0000313" key="4">
    <source>
        <dbReference type="EMBL" id="CAB4147748.1"/>
    </source>
</evidence>
<dbReference type="GO" id="GO:0001897">
    <property type="term" value="P:symbiont-mediated cytolysis of host cell"/>
    <property type="evidence" value="ECO:0007669"/>
    <property type="project" value="UniProtKB-ARBA"/>
</dbReference>
<sequence>MADQGTVARLIEVAKAELGTIEGPKDNETKYGAYTKANFQPWCGSFVNWCANEAGVKVPNTVYTPGGAAAFKKAGAWIDADIADPEPGDIAYFDFPADGVNRISHVGIVIKDNGDGTVVCIEGNTSPDNKGSQRNGGQVSQKTRGFKKNKKGEMISIVGFGRPKFKGATTGSVAPTARPVCPTCGK</sequence>
<evidence type="ECO:0000259" key="3">
    <source>
        <dbReference type="Pfam" id="PF05257"/>
    </source>
</evidence>
<feature type="domain" description="Peptidase C51" evidence="3">
    <location>
        <begin position="38"/>
        <end position="124"/>
    </location>
</feature>
<evidence type="ECO:0000313" key="5">
    <source>
        <dbReference type="EMBL" id="CAB4158254.1"/>
    </source>
</evidence>
<dbReference type="Pfam" id="PF05257">
    <property type="entry name" value="CHAP"/>
    <property type="match status" value="1"/>
</dbReference>
<name>A0A6J5MM88_9CAUD</name>
<protein>
    <submittedName>
        <fullName evidence="4">TIGR02594, TIGR02594 family protein</fullName>
    </submittedName>
</protein>
<evidence type="ECO:0000256" key="1">
    <source>
        <dbReference type="ARBA" id="ARBA00022529"/>
    </source>
</evidence>
<keyword evidence="1" id="KW-0929">Antimicrobial</keyword>
<organism evidence="4">
    <name type="scientific">uncultured Caudovirales phage</name>
    <dbReference type="NCBI Taxonomy" id="2100421"/>
    <lineage>
        <taxon>Viruses</taxon>
        <taxon>Duplodnaviria</taxon>
        <taxon>Heunggongvirae</taxon>
        <taxon>Uroviricota</taxon>
        <taxon>Caudoviricetes</taxon>
        <taxon>Peduoviridae</taxon>
        <taxon>Maltschvirus</taxon>
        <taxon>Maltschvirus maltsch</taxon>
    </lineage>
</organism>
<dbReference type="Gene3D" id="3.90.1720.10">
    <property type="entry name" value="endopeptidase domain like (from Nostoc punctiforme)"/>
    <property type="match status" value="1"/>
</dbReference>
<gene>
    <name evidence="4" type="ORF">UFOVP429_45</name>
    <name evidence="5" type="ORF">UFOVP696_122</name>
</gene>
<dbReference type="InterPro" id="IPR038765">
    <property type="entry name" value="Papain-like_cys_pep_sf"/>
</dbReference>